<feature type="domain" description="Glycoside hydrolase family 57 N-terminal" evidence="4">
    <location>
        <begin position="7"/>
        <end position="426"/>
    </location>
</feature>
<reference evidence="5 6" key="1">
    <citation type="journal article" date="2017" name="ISME J.">
        <title>Energy and carbon metabolisms in a deep terrestrial subsurface fluid microbial community.</title>
        <authorList>
            <person name="Momper L."/>
            <person name="Jungbluth S.P."/>
            <person name="Lee M.D."/>
            <person name="Amend J.P."/>
        </authorList>
    </citation>
    <scope>NUCLEOTIDE SEQUENCE [LARGE SCALE GENOMIC DNA]</scope>
    <source>
        <strain evidence="5">SURF_26</strain>
    </source>
</reference>
<evidence type="ECO:0000313" key="6">
    <source>
        <dbReference type="Proteomes" id="UP000266426"/>
    </source>
</evidence>
<accession>A0A3A4R3U5</accession>
<dbReference type="GO" id="GO:0003824">
    <property type="term" value="F:catalytic activity"/>
    <property type="evidence" value="ECO:0007669"/>
    <property type="project" value="InterPro"/>
</dbReference>
<dbReference type="PANTHER" id="PTHR36306">
    <property type="entry name" value="ALPHA-AMYLASE-RELATED-RELATED"/>
    <property type="match status" value="1"/>
</dbReference>
<keyword evidence="2 3" id="KW-0119">Carbohydrate metabolism</keyword>
<dbReference type="SUPFAM" id="SSF88713">
    <property type="entry name" value="Glycoside hydrolase/deacetylase"/>
    <property type="match status" value="1"/>
</dbReference>
<dbReference type="PANTHER" id="PTHR36306:SF1">
    <property type="entry name" value="ALPHA-AMYLASE-RELATED"/>
    <property type="match status" value="1"/>
</dbReference>
<dbReference type="GO" id="GO:0005975">
    <property type="term" value="P:carbohydrate metabolic process"/>
    <property type="evidence" value="ECO:0007669"/>
    <property type="project" value="InterPro"/>
</dbReference>
<organism evidence="5 6">
    <name type="scientific">Candidatus Auribacter fodinae</name>
    <dbReference type="NCBI Taxonomy" id="2093366"/>
    <lineage>
        <taxon>Bacteria</taxon>
        <taxon>Pseudomonadati</taxon>
        <taxon>Candidatus Auribacterota</taxon>
        <taxon>Candidatus Auribacteria</taxon>
        <taxon>Candidatus Auribacterales</taxon>
        <taxon>Candidatus Auribacteraceae</taxon>
        <taxon>Candidatus Auribacter</taxon>
    </lineage>
</organism>
<name>A0A3A4R3U5_9BACT</name>
<dbReference type="InterPro" id="IPR011330">
    <property type="entry name" value="Glyco_hydro/deAcase_b/a-brl"/>
</dbReference>
<dbReference type="InterPro" id="IPR004300">
    <property type="entry name" value="Glyco_hydro_57_N"/>
</dbReference>
<dbReference type="Proteomes" id="UP000266426">
    <property type="component" value="Unassembled WGS sequence"/>
</dbReference>
<dbReference type="AlphaFoldDB" id="A0A3A4R3U5"/>
<evidence type="ECO:0000256" key="2">
    <source>
        <dbReference type="ARBA" id="ARBA00023277"/>
    </source>
</evidence>
<evidence type="ECO:0000256" key="1">
    <source>
        <dbReference type="ARBA" id="ARBA00006821"/>
    </source>
</evidence>
<evidence type="ECO:0000259" key="4">
    <source>
        <dbReference type="Pfam" id="PF03065"/>
    </source>
</evidence>
<comment type="similarity">
    <text evidence="1 3">Belongs to the glycosyl hydrolase 57 family.</text>
</comment>
<dbReference type="Pfam" id="PF03065">
    <property type="entry name" value="Glyco_hydro_57"/>
    <property type="match status" value="1"/>
</dbReference>
<dbReference type="Gene3D" id="3.20.110.10">
    <property type="entry name" value="Glycoside hydrolase 38, N terminal domain"/>
    <property type="match status" value="1"/>
</dbReference>
<dbReference type="InterPro" id="IPR052046">
    <property type="entry name" value="GH57_Enzymes"/>
</dbReference>
<comment type="caution">
    <text evidence="5">The sequence shown here is derived from an EMBL/GenBank/DDBJ whole genome shotgun (WGS) entry which is preliminary data.</text>
</comment>
<dbReference type="InterPro" id="IPR027291">
    <property type="entry name" value="Glyco_hydro_38_N_sf"/>
</dbReference>
<protein>
    <recommendedName>
        <fullName evidence="4">Glycoside hydrolase family 57 N-terminal domain-containing protein</fullName>
    </recommendedName>
</protein>
<proteinExistence type="inferred from homology"/>
<dbReference type="CDD" id="cd10796">
    <property type="entry name" value="GH57N_APU"/>
    <property type="match status" value="1"/>
</dbReference>
<evidence type="ECO:0000313" key="5">
    <source>
        <dbReference type="EMBL" id="RJP57487.1"/>
    </source>
</evidence>
<sequence>MKKLSVAFFWHMHQPFYKDPVANKYMMPWTRLHALKGYYDMLSILEDYPHIKATFNLVPSLVVQLLDYANRRADDIFLQKTLKPASELDLAEKEFLLWNFFMANWETMIRPHKDYWDLLSRRGLTRPSEEEWGSIVNRFSTQDYRDLQVWFNLCWFGYRARQHYPEINALIKKGKGFTEDEKQRVVELQYSVIQSLVPMYKKMAEQGQIELTTSPFYHPILPLVYDTEFARRAMPNAPMPQRFSCPEDARSQIEKSVLFFEDIFGFKPVGMWPSEGSVCPEIIPYFAEMGIKWIATDEEVLLKSIPVSDRTEALFQPYITEHHGHSVSILFRDRGLSDLIGFTYAKNTPEDACQDLCSHLQAILSTSPHQDTMVNIILDGENAWEHFPDGGEKFFRLLYERLSTHPYITTTRVQDYLGEHPPNKTITNLHSGSWINHNYRVWIGGKEENQAWEYLRRTRMFLEHHLKHHSVPFDIAKMVKEEIYIAEGSDWFWWYGDMFSTDNDEEFDRLFRLHLSNIYTLLQVDVPPYLKEPIVMKDTIALAEAPVGFIEPVIDGLNTHFYEWQEAGFYNTDKSGGTMHKASSYISGIFFGFNMDTLYLRLDPFATGKERAKQCAVTVNIVLQHNDKCFIVEFPFNFEKEFSYTVYDLDELTGEKTSVGTYSTIKSVRIIEIAIPFSVLAMTSDIHVNFHIELKQEQIELERYPKSGYISFEVPGEEFENTMWSV</sequence>
<evidence type="ECO:0000256" key="3">
    <source>
        <dbReference type="RuleBase" id="RU361196"/>
    </source>
</evidence>
<gene>
    <name evidence="5" type="ORF">C4541_09995</name>
</gene>
<dbReference type="EMBL" id="QZJZ01000079">
    <property type="protein sequence ID" value="RJP57487.1"/>
    <property type="molecule type" value="Genomic_DNA"/>
</dbReference>